<dbReference type="PANTHER" id="PTHR41523">
    <property type="entry name" value="TWO-COMPONENT SYSTEM SENSOR PROTEIN"/>
    <property type="match status" value="1"/>
</dbReference>
<dbReference type="GO" id="GO:0007165">
    <property type="term" value="P:signal transduction"/>
    <property type="evidence" value="ECO:0007669"/>
    <property type="project" value="InterPro"/>
</dbReference>
<evidence type="ECO:0000256" key="4">
    <source>
        <dbReference type="ARBA" id="ARBA00022553"/>
    </source>
</evidence>
<dbReference type="PROSITE" id="PS50885">
    <property type="entry name" value="HAMP"/>
    <property type="match status" value="1"/>
</dbReference>
<dbReference type="InterPro" id="IPR013656">
    <property type="entry name" value="PAS_4"/>
</dbReference>
<evidence type="ECO:0000313" key="13">
    <source>
        <dbReference type="EMBL" id="PAU95802.1"/>
    </source>
</evidence>
<dbReference type="EC" id="2.7.13.3" evidence="3"/>
<keyword evidence="7" id="KW-0418">Kinase</keyword>
<comment type="subcellular location">
    <subcellularLocation>
        <location evidence="2">Membrane</location>
    </subcellularLocation>
</comment>
<feature type="transmembrane region" description="Helical" evidence="10">
    <location>
        <begin position="7"/>
        <end position="27"/>
    </location>
</feature>
<evidence type="ECO:0000259" key="11">
    <source>
        <dbReference type="PROSITE" id="PS50109"/>
    </source>
</evidence>
<dbReference type="NCBIfam" id="TIGR00229">
    <property type="entry name" value="sensory_box"/>
    <property type="match status" value="1"/>
</dbReference>
<feature type="coiled-coil region" evidence="9">
    <location>
        <begin position="231"/>
        <end position="258"/>
    </location>
</feature>
<accession>A0A2A2GG98</accession>
<reference evidence="13 14" key="1">
    <citation type="submission" date="2017-08" db="EMBL/GenBank/DDBJ databases">
        <title>Aliifodinibius alkalisoli sp. nov., isolated from saline alkaline soil.</title>
        <authorList>
            <person name="Liu D."/>
            <person name="Zhang G."/>
        </authorList>
    </citation>
    <scope>NUCLEOTIDE SEQUENCE [LARGE SCALE GENOMIC DNA]</scope>
    <source>
        <strain evidence="13 14">WN023</strain>
    </source>
</reference>
<feature type="coiled-coil region" evidence="9">
    <location>
        <begin position="366"/>
        <end position="424"/>
    </location>
</feature>
<dbReference type="InterPro" id="IPR036890">
    <property type="entry name" value="HATPase_C_sf"/>
</dbReference>
<dbReference type="EMBL" id="NSKE01000001">
    <property type="protein sequence ID" value="PAU95802.1"/>
    <property type="molecule type" value="Genomic_DNA"/>
</dbReference>
<dbReference type="SMART" id="SM00091">
    <property type="entry name" value="PAS"/>
    <property type="match status" value="1"/>
</dbReference>
<dbReference type="SMART" id="SM00304">
    <property type="entry name" value="HAMP"/>
    <property type="match status" value="1"/>
</dbReference>
<dbReference type="Gene3D" id="3.30.565.10">
    <property type="entry name" value="Histidine kinase-like ATPase, C-terminal domain"/>
    <property type="match status" value="1"/>
</dbReference>
<dbReference type="SUPFAM" id="SSF158472">
    <property type="entry name" value="HAMP domain-like"/>
    <property type="match status" value="1"/>
</dbReference>
<evidence type="ECO:0000256" key="1">
    <source>
        <dbReference type="ARBA" id="ARBA00000085"/>
    </source>
</evidence>
<dbReference type="SUPFAM" id="SSF55874">
    <property type="entry name" value="ATPase domain of HSP90 chaperone/DNA topoisomerase II/histidine kinase"/>
    <property type="match status" value="1"/>
</dbReference>
<proteinExistence type="predicted"/>
<keyword evidence="14" id="KW-1185">Reference proteome</keyword>
<comment type="caution">
    <text evidence="13">The sequence shown here is derived from an EMBL/GenBank/DDBJ whole genome shotgun (WGS) entry which is preliminary data.</text>
</comment>
<evidence type="ECO:0000256" key="3">
    <source>
        <dbReference type="ARBA" id="ARBA00012438"/>
    </source>
</evidence>
<evidence type="ECO:0000256" key="5">
    <source>
        <dbReference type="ARBA" id="ARBA00022679"/>
    </source>
</evidence>
<dbReference type="GO" id="GO:0016020">
    <property type="term" value="C:membrane"/>
    <property type="evidence" value="ECO:0007669"/>
    <property type="project" value="UniProtKB-SubCell"/>
</dbReference>
<dbReference type="OrthoDB" id="1523170at2"/>
<evidence type="ECO:0000256" key="7">
    <source>
        <dbReference type="ARBA" id="ARBA00022777"/>
    </source>
</evidence>
<organism evidence="13 14">
    <name type="scientific">Fodinibius salipaludis</name>
    <dbReference type="NCBI Taxonomy" id="2032627"/>
    <lineage>
        <taxon>Bacteria</taxon>
        <taxon>Pseudomonadati</taxon>
        <taxon>Balneolota</taxon>
        <taxon>Balneolia</taxon>
        <taxon>Balneolales</taxon>
        <taxon>Balneolaceae</taxon>
        <taxon>Fodinibius</taxon>
    </lineage>
</organism>
<evidence type="ECO:0000256" key="9">
    <source>
        <dbReference type="SAM" id="Coils"/>
    </source>
</evidence>
<feature type="domain" description="HAMP" evidence="12">
    <location>
        <begin position="187"/>
        <end position="239"/>
    </location>
</feature>
<dbReference type="Gene3D" id="6.10.340.10">
    <property type="match status" value="1"/>
</dbReference>
<keyword evidence="10" id="KW-1133">Transmembrane helix</keyword>
<dbReference type="CDD" id="cd00130">
    <property type="entry name" value="PAS"/>
    <property type="match status" value="1"/>
</dbReference>
<dbReference type="InterPro" id="IPR003594">
    <property type="entry name" value="HATPase_dom"/>
</dbReference>
<dbReference type="InterPro" id="IPR005467">
    <property type="entry name" value="His_kinase_dom"/>
</dbReference>
<dbReference type="PANTHER" id="PTHR41523:SF8">
    <property type="entry name" value="ETHYLENE RESPONSE SENSOR PROTEIN"/>
    <property type="match status" value="1"/>
</dbReference>
<dbReference type="Pfam" id="PF00672">
    <property type="entry name" value="HAMP"/>
    <property type="match status" value="1"/>
</dbReference>
<dbReference type="AlphaFoldDB" id="A0A2A2GG98"/>
<dbReference type="SMART" id="SM00387">
    <property type="entry name" value="HATPase_c"/>
    <property type="match status" value="1"/>
</dbReference>
<dbReference type="InterPro" id="IPR035965">
    <property type="entry name" value="PAS-like_dom_sf"/>
</dbReference>
<evidence type="ECO:0000259" key="12">
    <source>
        <dbReference type="PROSITE" id="PS50885"/>
    </source>
</evidence>
<dbReference type="Pfam" id="PF08448">
    <property type="entry name" value="PAS_4"/>
    <property type="match status" value="1"/>
</dbReference>
<evidence type="ECO:0000313" key="14">
    <source>
        <dbReference type="Proteomes" id="UP000218831"/>
    </source>
</evidence>
<dbReference type="Pfam" id="PF07568">
    <property type="entry name" value="HisKA_2"/>
    <property type="match status" value="1"/>
</dbReference>
<keyword evidence="6" id="KW-0547">Nucleotide-binding</keyword>
<dbReference type="CDD" id="cd06225">
    <property type="entry name" value="HAMP"/>
    <property type="match status" value="1"/>
</dbReference>
<keyword evidence="5" id="KW-0808">Transferase</keyword>
<comment type="catalytic activity">
    <reaction evidence="1">
        <text>ATP + protein L-histidine = ADP + protein N-phospho-L-histidine.</text>
        <dbReference type="EC" id="2.7.13.3"/>
    </reaction>
</comment>
<dbReference type="RefSeq" id="WP_095605046.1">
    <property type="nucleotide sequence ID" value="NZ_NSKE01000001.1"/>
</dbReference>
<keyword evidence="10" id="KW-0472">Membrane</keyword>
<protein>
    <recommendedName>
        <fullName evidence="3">histidine kinase</fullName>
        <ecNumber evidence="3">2.7.13.3</ecNumber>
    </recommendedName>
</protein>
<dbReference type="GO" id="GO:0005524">
    <property type="term" value="F:ATP binding"/>
    <property type="evidence" value="ECO:0007669"/>
    <property type="project" value="UniProtKB-KW"/>
</dbReference>
<dbReference type="Pfam" id="PF02518">
    <property type="entry name" value="HATPase_c"/>
    <property type="match status" value="1"/>
</dbReference>
<evidence type="ECO:0000256" key="6">
    <source>
        <dbReference type="ARBA" id="ARBA00022741"/>
    </source>
</evidence>
<feature type="domain" description="Histidine kinase" evidence="11">
    <location>
        <begin position="386"/>
        <end position="579"/>
    </location>
</feature>
<dbReference type="PROSITE" id="PS50109">
    <property type="entry name" value="HIS_KIN"/>
    <property type="match status" value="1"/>
</dbReference>
<keyword evidence="10" id="KW-0812">Transmembrane</keyword>
<gene>
    <name evidence="13" type="ORF">CK503_01720</name>
</gene>
<dbReference type="Gene3D" id="3.30.450.20">
    <property type="entry name" value="PAS domain"/>
    <property type="match status" value="1"/>
</dbReference>
<evidence type="ECO:0000256" key="10">
    <source>
        <dbReference type="SAM" id="Phobius"/>
    </source>
</evidence>
<evidence type="ECO:0000256" key="2">
    <source>
        <dbReference type="ARBA" id="ARBA00004370"/>
    </source>
</evidence>
<dbReference type="Proteomes" id="UP000218831">
    <property type="component" value="Unassembled WGS sequence"/>
</dbReference>
<dbReference type="SUPFAM" id="SSF55785">
    <property type="entry name" value="PYP-like sensor domain (PAS domain)"/>
    <property type="match status" value="1"/>
</dbReference>
<evidence type="ECO:0000256" key="8">
    <source>
        <dbReference type="ARBA" id="ARBA00022840"/>
    </source>
</evidence>
<keyword evidence="4" id="KW-0597">Phosphoprotein</keyword>
<keyword evidence="9" id="KW-0175">Coiled coil</keyword>
<dbReference type="InterPro" id="IPR011495">
    <property type="entry name" value="Sig_transdc_His_kin_sub2_dim/P"/>
</dbReference>
<keyword evidence="8" id="KW-0067">ATP-binding</keyword>
<dbReference type="GO" id="GO:0004673">
    <property type="term" value="F:protein histidine kinase activity"/>
    <property type="evidence" value="ECO:0007669"/>
    <property type="project" value="UniProtKB-EC"/>
</dbReference>
<dbReference type="InterPro" id="IPR003660">
    <property type="entry name" value="HAMP_dom"/>
</dbReference>
<dbReference type="InterPro" id="IPR000014">
    <property type="entry name" value="PAS"/>
</dbReference>
<name>A0A2A2GG98_9BACT</name>
<sequence length="589" mass="67196">MTIKSRLNIIALLAIGAFFILFGFLFYTTVQINDQLDTLERVSSFAKTASELNIITEQYLAYEETRYLTTWNDLYDELEKSRTKIQDLPDRNVISNSLPAIKRAFTLIQKVKEDPEYYQDQENKEVLLERARARIRSDIQLLLSVSNRLEENRRQEIRDLQNDQRFELFILIPIVGYFVYLIISVRKRIINSLSSLLEGTQLIGEGNLESRITIEGADEHSQLADKFNAMAKKLKDHIKNEKQLRKKAEENQKRWETLVEQDPSLIVIHIQGKVQFINSGGVDIIGAESSEDLIGKSIYEFIEEAQTDQAIDQVKEVHEEGKKTVPTVYKVQRLDGEQRYLQVQAMPIKYGEELAAQLVGIDITDYVTYEEELQESLEEKSVLLQEIHHRVKNNLAIISGMMELQAMESTNEVLKDKLSDSQLRIQSMALVHELLYESDNFSKLNFKEHVSKLVKTIVQTINATASVKIDYDLENVMLNINQAIPCALIINELVTNAMKHAFVNAKKGKISISLEEKNEIVHLNIKDNGVGLPESFGFDNANTLGMRIIQSLIEQLEASIDFASGDEGTNFSITFENVQVKGIGAHHLN</sequence>